<dbReference type="Proteomes" id="UP000006997">
    <property type="component" value="Unassembled WGS sequence"/>
</dbReference>
<reference evidence="1 2" key="1">
    <citation type="submission" date="2012-04" db="EMBL/GenBank/DDBJ databases">
        <title>The Genome Sequence of Bacillus cereus MC67.</title>
        <authorList>
            <consortium name="The Broad Institute Genome Sequencing Platform"/>
            <consortium name="The Broad Institute Genome Sequencing Center for Infectious Disease"/>
            <person name="Feldgarden M."/>
            <person name="Van der Auwera G.A."/>
            <person name="Mahillon J."/>
            <person name="Duprez V."/>
            <person name="Timmery S."/>
            <person name="Mattelet C."/>
            <person name="Dierick K."/>
            <person name="Sun M."/>
            <person name="Yu Z."/>
            <person name="Zhu L."/>
            <person name="Hu X."/>
            <person name="Shank E.B."/>
            <person name="Swiecicka I."/>
            <person name="Hansen B.M."/>
            <person name="Andrup L."/>
            <person name="Young S.K."/>
            <person name="Zeng Q."/>
            <person name="Gargeya S."/>
            <person name="Fitzgerald M."/>
            <person name="Haas B."/>
            <person name="Abouelleil A."/>
            <person name="Alvarado L."/>
            <person name="Arachchi H.M."/>
            <person name="Berlin A."/>
            <person name="Chapman S.B."/>
            <person name="Goldberg J."/>
            <person name="Griggs A."/>
            <person name="Gujja S."/>
            <person name="Hansen M."/>
            <person name="Howarth C."/>
            <person name="Imamovic A."/>
            <person name="Larimer J."/>
            <person name="McCowen C."/>
            <person name="Montmayeur A."/>
            <person name="Murphy C."/>
            <person name="Neiman D."/>
            <person name="Pearson M."/>
            <person name="Priest M."/>
            <person name="Roberts A."/>
            <person name="Saif S."/>
            <person name="Shea T."/>
            <person name="Sisk P."/>
            <person name="Sykes S."/>
            <person name="Wortman J."/>
            <person name="Nusbaum C."/>
            <person name="Birren B."/>
        </authorList>
    </citation>
    <scope>NUCLEOTIDE SEQUENCE [LARGE SCALE GENOMIC DNA]</scope>
    <source>
        <strain evidence="1 2">MC67</strain>
    </source>
</reference>
<evidence type="ECO:0000313" key="1">
    <source>
        <dbReference type="EMBL" id="EJQ91363.1"/>
    </source>
</evidence>
<protein>
    <submittedName>
        <fullName evidence="1">Uncharacterized protein</fullName>
    </submittedName>
</protein>
<dbReference type="HOGENOM" id="CLU_3164444_0_0_9"/>
<dbReference type="AlphaFoldDB" id="J8BBU4"/>
<evidence type="ECO:0000313" key="2">
    <source>
        <dbReference type="Proteomes" id="UP000006997"/>
    </source>
</evidence>
<proteinExistence type="predicted"/>
<name>J8BBU4_BACCE</name>
<accession>J8BBU4</accession>
<dbReference type="EMBL" id="AHEN01000060">
    <property type="protein sequence ID" value="EJQ91363.1"/>
    <property type="molecule type" value="Genomic_DNA"/>
</dbReference>
<gene>
    <name evidence="1" type="ORF">II3_05535</name>
</gene>
<comment type="caution">
    <text evidence="1">The sequence shown here is derived from an EMBL/GenBank/DDBJ whole genome shotgun (WGS) entry which is preliminary data.</text>
</comment>
<organism evidence="1 2">
    <name type="scientific">Bacillus cereus MC67</name>
    <dbReference type="NCBI Taxonomy" id="1053219"/>
    <lineage>
        <taxon>Bacteria</taxon>
        <taxon>Bacillati</taxon>
        <taxon>Bacillota</taxon>
        <taxon>Bacilli</taxon>
        <taxon>Bacillales</taxon>
        <taxon>Bacillaceae</taxon>
        <taxon>Bacillus</taxon>
        <taxon>Bacillus cereus group</taxon>
    </lineage>
</organism>
<sequence length="47" mass="5554">MSSDKNLAPFYQDYQLGVLDNNIYIIFSTKSFHSRENHIPDLFVIDF</sequence>